<proteinExistence type="predicted"/>
<dbReference type="EMBL" id="JACEIK010003913">
    <property type="protein sequence ID" value="MCD9643515.1"/>
    <property type="molecule type" value="Genomic_DNA"/>
</dbReference>
<sequence length="127" mass="14574">MQVTESVANGKVISQVEQWKAVQEIKGIKNVERGNKEKKKNLKGQKLTGALRKKKKQHEKDEKVEEKNTNHNRLTSKCGERVKMEAEIEEGEEVNKPKNSCESNLQIQAREDKEKEELHGEALIDPK</sequence>
<evidence type="ECO:0000313" key="2">
    <source>
        <dbReference type="EMBL" id="MCD9643515.1"/>
    </source>
</evidence>
<evidence type="ECO:0000256" key="1">
    <source>
        <dbReference type="SAM" id="MobiDB-lite"/>
    </source>
</evidence>
<gene>
    <name evidence="2" type="ORF">HAX54_031088</name>
</gene>
<protein>
    <submittedName>
        <fullName evidence="2">Uncharacterized protein</fullName>
    </submittedName>
</protein>
<feature type="compositionally biased region" description="Basic and acidic residues" evidence="1">
    <location>
        <begin position="58"/>
        <end position="69"/>
    </location>
</feature>
<feature type="region of interest" description="Disordered" evidence="1">
    <location>
        <begin position="35"/>
        <end position="127"/>
    </location>
</feature>
<comment type="caution">
    <text evidence="2">The sequence shown here is derived from an EMBL/GenBank/DDBJ whole genome shotgun (WGS) entry which is preliminary data.</text>
</comment>
<name>A0ABS8VC36_DATST</name>
<dbReference type="Proteomes" id="UP000823775">
    <property type="component" value="Unassembled WGS sequence"/>
</dbReference>
<keyword evidence="3" id="KW-1185">Reference proteome</keyword>
<organism evidence="2 3">
    <name type="scientific">Datura stramonium</name>
    <name type="common">Jimsonweed</name>
    <name type="synonym">Common thornapple</name>
    <dbReference type="NCBI Taxonomy" id="4076"/>
    <lineage>
        <taxon>Eukaryota</taxon>
        <taxon>Viridiplantae</taxon>
        <taxon>Streptophyta</taxon>
        <taxon>Embryophyta</taxon>
        <taxon>Tracheophyta</taxon>
        <taxon>Spermatophyta</taxon>
        <taxon>Magnoliopsida</taxon>
        <taxon>eudicotyledons</taxon>
        <taxon>Gunneridae</taxon>
        <taxon>Pentapetalae</taxon>
        <taxon>asterids</taxon>
        <taxon>lamiids</taxon>
        <taxon>Solanales</taxon>
        <taxon>Solanaceae</taxon>
        <taxon>Solanoideae</taxon>
        <taxon>Datureae</taxon>
        <taxon>Datura</taxon>
    </lineage>
</organism>
<feature type="compositionally biased region" description="Basic and acidic residues" evidence="1">
    <location>
        <begin position="109"/>
        <end position="127"/>
    </location>
</feature>
<reference evidence="2 3" key="1">
    <citation type="journal article" date="2021" name="BMC Genomics">
        <title>Datura genome reveals duplications of psychoactive alkaloid biosynthetic genes and high mutation rate following tissue culture.</title>
        <authorList>
            <person name="Rajewski A."/>
            <person name="Carter-House D."/>
            <person name="Stajich J."/>
            <person name="Litt A."/>
        </authorList>
    </citation>
    <scope>NUCLEOTIDE SEQUENCE [LARGE SCALE GENOMIC DNA]</scope>
    <source>
        <strain evidence="2">AR-01</strain>
    </source>
</reference>
<feature type="compositionally biased region" description="Polar residues" evidence="1">
    <location>
        <begin position="97"/>
        <end position="107"/>
    </location>
</feature>
<evidence type="ECO:0000313" key="3">
    <source>
        <dbReference type="Proteomes" id="UP000823775"/>
    </source>
</evidence>
<accession>A0ABS8VC36</accession>